<organism evidence="8">
    <name type="scientific">freshwater metagenome</name>
    <dbReference type="NCBI Taxonomy" id="449393"/>
    <lineage>
        <taxon>unclassified sequences</taxon>
        <taxon>metagenomes</taxon>
        <taxon>ecological metagenomes</taxon>
    </lineage>
</organism>
<evidence type="ECO:0000313" key="8">
    <source>
        <dbReference type="EMBL" id="CAB4999847.1"/>
    </source>
</evidence>
<name>A0A6J7P3C0_9ZZZZ</name>
<dbReference type="InterPro" id="IPR015168">
    <property type="entry name" value="SsuA/THI5"/>
</dbReference>
<dbReference type="EMBL" id="CAFBMH010000110">
    <property type="protein sequence ID" value="CAB4925416.1"/>
    <property type="molecule type" value="Genomic_DNA"/>
</dbReference>
<dbReference type="InterPro" id="IPR001638">
    <property type="entry name" value="Solute-binding_3/MltF_N"/>
</dbReference>
<evidence type="ECO:0000256" key="2">
    <source>
        <dbReference type="ARBA" id="ARBA00010742"/>
    </source>
</evidence>
<evidence type="ECO:0000256" key="1">
    <source>
        <dbReference type="ARBA" id="ARBA00004418"/>
    </source>
</evidence>
<evidence type="ECO:0000313" key="5">
    <source>
        <dbReference type="EMBL" id="CAB4763250.1"/>
    </source>
</evidence>
<dbReference type="EMBL" id="CAEZYR010000119">
    <property type="protein sequence ID" value="CAB4763250.1"/>
    <property type="molecule type" value="Genomic_DNA"/>
</dbReference>
<dbReference type="PROSITE" id="PS51257">
    <property type="entry name" value="PROKAR_LIPOPROTEIN"/>
    <property type="match status" value="1"/>
</dbReference>
<dbReference type="GO" id="GO:0042597">
    <property type="term" value="C:periplasmic space"/>
    <property type="evidence" value="ECO:0007669"/>
    <property type="project" value="UniProtKB-SubCell"/>
</dbReference>
<dbReference type="Gene3D" id="3.40.190.10">
    <property type="entry name" value="Periplasmic binding protein-like II"/>
    <property type="match status" value="2"/>
</dbReference>
<feature type="domain" description="Solute-binding protein family 3/N-terminal" evidence="4">
    <location>
        <begin position="49"/>
        <end position="273"/>
    </location>
</feature>
<dbReference type="Pfam" id="PF09084">
    <property type="entry name" value="NMT1"/>
    <property type="match status" value="1"/>
</dbReference>
<dbReference type="SUPFAM" id="SSF53850">
    <property type="entry name" value="Periplasmic binding protein-like II"/>
    <property type="match status" value="1"/>
</dbReference>
<proteinExistence type="inferred from homology"/>
<comment type="similarity">
    <text evidence="2">Belongs to the bacterial solute-binding protein SsuA/TauA family.</text>
</comment>
<reference evidence="8" key="1">
    <citation type="submission" date="2020-05" db="EMBL/GenBank/DDBJ databases">
        <authorList>
            <person name="Chiriac C."/>
            <person name="Salcher M."/>
            <person name="Ghai R."/>
            <person name="Kavagutti S V."/>
        </authorList>
    </citation>
    <scope>NUCLEOTIDE SEQUENCE</scope>
</reference>
<evidence type="ECO:0000256" key="3">
    <source>
        <dbReference type="ARBA" id="ARBA00022729"/>
    </source>
</evidence>
<dbReference type="PANTHER" id="PTHR30024">
    <property type="entry name" value="ALIPHATIC SULFONATES-BINDING PROTEIN-RELATED"/>
    <property type="match status" value="1"/>
</dbReference>
<dbReference type="GO" id="GO:0042918">
    <property type="term" value="P:alkanesulfonate transmembrane transport"/>
    <property type="evidence" value="ECO:0007669"/>
    <property type="project" value="TreeGrafter"/>
</dbReference>
<comment type="subcellular location">
    <subcellularLocation>
        <location evidence="1">Periplasm</location>
    </subcellularLocation>
</comment>
<protein>
    <submittedName>
        <fullName evidence="8">Unannotated protein</fullName>
    </submittedName>
</protein>
<dbReference type="EMBL" id="CAFBOS010000090">
    <property type="protein sequence ID" value="CAB4999847.1"/>
    <property type="molecule type" value="Genomic_DNA"/>
</dbReference>
<keyword evidence="3" id="KW-0732">Signal</keyword>
<gene>
    <name evidence="5" type="ORF">UFOPK2754_02554</name>
    <name evidence="6" type="ORF">UFOPK3139_02471</name>
    <name evidence="7" type="ORF">UFOPK3543_02332</name>
    <name evidence="8" type="ORF">UFOPK3967_01557</name>
</gene>
<dbReference type="EMBL" id="CAFABA010000127">
    <property type="protein sequence ID" value="CAB4835469.1"/>
    <property type="molecule type" value="Genomic_DNA"/>
</dbReference>
<dbReference type="AlphaFoldDB" id="A0A6J7P3C0"/>
<dbReference type="SMART" id="SM00062">
    <property type="entry name" value="PBPb"/>
    <property type="match status" value="1"/>
</dbReference>
<evidence type="ECO:0000313" key="7">
    <source>
        <dbReference type="EMBL" id="CAB4925416.1"/>
    </source>
</evidence>
<evidence type="ECO:0000313" key="6">
    <source>
        <dbReference type="EMBL" id="CAB4835469.1"/>
    </source>
</evidence>
<dbReference type="PANTHER" id="PTHR30024:SF47">
    <property type="entry name" value="TAURINE-BINDING PERIPLASMIC PROTEIN"/>
    <property type="match status" value="1"/>
</dbReference>
<accession>A0A6J7P3C0</accession>
<sequence>MTTRLRIMAAFALCAALASGCGGGGDSRTGATDDSGSSSAATGGKFPDTITIGYQLIPNGDLVVKHEKLLEAALGPNVKVVWKLFDSGGAVNEAIVAGGIDIGLAGSSAVARGLSTRVDYQVPWIFAVIGKAEALVVKGDKGINSVVDLKGKKVATPFASTSHYSLLAALAQVGLTDTDVTVIDAQPDAIAASWATGDIDAAYVWNPNLAKLVKSGGKVLITSEDLSKKGTTTYDLAVVTDTFATTYPNAVSIWVQQQNKAVKLIKDKPGDAAKSIAAELNISVEEAKSQLGGLIFVNAAGQAGPRYLGGGLASNLFAAAQFNKRLGKIDAVQPEERYKKAVVATFATAAAHS</sequence>
<evidence type="ECO:0000259" key="4">
    <source>
        <dbReference type="SMART" id="SM00062"/>
    </source>
</evidence>